<feature type="non-terminal residue" evidence="3">
    <location>
        <position position="383"/>
    </location>
</feature>
<evidence type="ECO:0000256" key="1">
    <source>
        <dbReference type="ARBA" id="ARBA00010884"/>
    </source>
</evidence>
<feature type="domain" description="AB hydrolase-1" evidence="2">
    <location>
        <begin position="115"/>
        <end position="218"/>
    </location>
</feature>
<reference evidence="3 4" key="1">
    <citation type="submission" date="2021-06" db="EMBL/GenBank/DDBJ databases">
        <title>A haploid diamondback moth (Plutella xylostella L.) genome assembly resolves 31 chromosomes and identifies a diamide resistance mutation.</title>
        <authorList>
            <person name="Ward C.M."/>
            <person name="Perry K.D."/>
            <person name="Baker G."/>
            <person name="Powis K."/>
            <person name="Heckel D.G."/>
            <person name="Baxter S.W."/>
        </authorList>
    </citation>
    <scope>NUCLEOTIDE SEQUENCE [LARGE SCALE GENOMIC DNA]</scope>
    <source>
        <strain evidence="3 4">LV</strain>
        <tissue evidence="3">Single pupa</tissue>
    </source>
</reference>
<dbReference type="PANTHER" id="PTHR10794">
    <property type="entry name" value="ABHYDROLASE DOMAIN-CONTAINING PROTEIN"/>
    <property type="match status" value="1"/>
</dbReference>
<dbReference type="InterPro" id="IPR029058">
    <property type="entry name" value="AB_hydrolase_fold"/>
</dbReference>
<dbReference type="Proteomes" id="UP000823941">
    <property type="component" value="Chromosome 5"/>
</dbReference>
<comment type="similarity">
    <text evidence="1">Belongs to the AB hydrolase superfamily. AB hydrolase 4 family.</text>
</comment>
<organism evidence="3 4">
    <name type="scientific">Plutella xylostella</name>
    <name type="common">Diamondback moth</name>
    <name type="synonym">Plutella maculipennis</name>
    <dbReference type="NCBI Taxonomy" id="51655"/>
    <lineage>
        <taxon>Eukaryota</taxon>
        <taxon>Metazoa</taxon>
        <taxon>Ecdysozoa</taxon>
        <taxon>Arthropoda</taxon>
        <taxon>Hexapoda</taxon>
        <taxon>Insecta</taxon>
        <taxon>Pterygota</taxon>
        <taxon>Neoptera</taxon>
        <taxon>Endopterygota</taxon>
        <taxon>Lepidoptera</taxon>
        <taxon>Glossata</taxon>
        <taxon>Ditrysia</taxon>
        <taxon>Yponomeutoidea</taxon>
        <taxon>Plutellidae</taxon>
        <taxon>Plutella</taxon>
    </lineage>
</organism>
<dbReference type="PIRSF" id="PIRSF005211">
    <property type="entry name" value="Ab_hydro_YheT"/>
    <property type="match status" value="1"/>
</dbReference>
<evidence type="ECO:0000259" key="2">
    <source>
        <dbReference type="Pfam" id="PF00561"/>
    </source>
</evidence>
<comment type="caution">
    <text evidence="3">The sequence shown here is derived from an EMBL/GenBank/DDBJ whole genome shotgun (WGS) entry which is preliminary data.</text>
</comment>
<dbReference type="PANTHER" id="PTHR10794:SF63">
    <property type="entry name" value="ALPHA_BETA HYDROLASE 1, ISOFORM A"/>
    <property type="match status" value="1"/>
</dbReference>
<dbReference type="InterPro" id="IPR000073">
    <property type="entry name" value="AB_hydrolase_1"/>
</dbReference>
<sequence length="383" mass="40915">MLNIFMLFEGRKDLLIGLSLSVLYITYYLVEVVKRPLLVCGAGEFRALLASLPLLQARYWPTPWCVEARLQTVLGSVLRSRLLPAVRYRRQLLALADGGTVALDWLEDAAAAPAPVLLLLPGLTGGAQADYARCLALAARRLGARCVVFNQRGLGGLPLTSPRLYCAVSHADLAEVVRAVRAAAPGAPLLAVGVSLGGLILGHYLAEQGERADIAAALIVSSPLDVVQGSACIESWPLNALLSYHMACNLRRTVARHGLGAGAAVRRCRSVREFDAAFTAQHFGFKSVDAYYAAASLHDKLGAVAVPTLCLQAADDPFQPLHVLPLSAAAASRRVALAVPARGGHIGFLEGWWPLGEQYIARLARQYFAALLSRPDLLHAPPA</sequence>
<gene>
    <name evidence="3" type="ORF">JYU34_003965</name>
</gene>
<name>A0ABQ7R1H0_PLUXY</name>
<accession>A0ABQ7R1H0</accession>
<evidence type="ECO:0000313" key="3">
    <source>
        <dbReference type="EMBL" id="KAG7311099.1"/>
    </source>
</evidence>
<proteinExistence type="inferred from homology"/>
<dbReference type="EMBL" id="JAHIBW010000005">
    <property type="protein sequence ID" value="KAG7311099.1"/>
    <property type="molecule type" value="Genomic_DNA"/>
</dbReference>
<evidence type="ECO:0000313" key="4">
    <source>
        <dbReference type="Proteomes" id="UP000823941"/>
    </source>
</evidence>
<dbReference type="Gene3D" id="3.40.50.1820">
    <property type="entry name" value="alpha/beta hydrolase"/>
    <property type="match status" value="1"/>
</dbReference>
<dbReference type="InterPro" id="IPR012020">
    <property type="entry name" value="ABHD4"/>
</dbReference>
<keyword evidence="4" id="KW-1185">Reference proteome</keyword>
<protein>
    <recommendedName>
        <fullName evidence="2">AB hydrolase-1 domain-containing protein</fullName>
    </recommendedName>
</protein>
<dbReference type="SUPFAM" id="SSF53474">
    <property type="entry name" value="alpha/beta-Hydrolases"/>
    <property type="match status" value="1"/>
</dbReference>
<dbReference type="Pfam" id="PF00561">
    <property type="entry name" value="Abhydrolase_1"/>
    <property type="match status" value="1"/>
</dbReference>
<dbReference type="InterPro" id="IPR050960">
    <property type="entry name" value="AB_hydrolase_4_sf"/>
</dbReference>